<name>A0A6A6XBE2_9PLEO</name>
<proteinExistence type="predicted"/>
<feature type="compositionally biased region" description="Low complexity" evidence="6">
    <location>
        <begin position="13"/>
        <end position="23"/>
    </location>
</feature>
<sequence length="389" mass="44062">MRQNRESQRRKSASSTSSAREPSVTLSDHSSTQHRCGICSKQFSRASILRDHIRRHEKEKPFQCGTCDKAFASKSDLKRHEDSHAGRKFACTKCGRQFTRRLAITKHICTQSISDAAYNTVAHSVETGLSLQYIQPSNAQSNTTTYSSGPSQHGICSEGTCPTHSVHTSSRRDGPYPDPLSVQHTPENYALFSGADEDEHDFSDASSDSEMSSDASDRTDTESLPDWEEYAYQCGICPAQYEYNIPFARHLVHHLEELDLRPYRCNTCKISFAFQEELAKHEIYDQKEQHEEPWLSLPCIWNCGKVFTTADACRDHHGAMIDARCKVGMALEGHSRITVLRHFKELLAPEATRLLQAMQKLIDSSLNGYKPRSLDIMWFHKIISELEAE</sequence>
<gene>
    <name evidence="8" type="ORF">K505DRAFT_276458</name>
</gene>
<protein>
    <recommendedName>
        <fullName evidence="7">C2H2-type domain-containing protein</fullName>
    </recommendedName>
</protein>
<dbReference type="GO" id="GO:0008270">
    <property type="term" value="F:zinc ion binding"/>
    <property type="evidence" value="ECO:0007669"/>
    <property type="project" value="UniProtKB-KW"/>
</dbReference>
<evidence type="ECO:0000313" key="9">
    <source>
        <dbReference type="Proteomes" id="UP000799757"/>
    </source>
</evidence>
<dbReference type="SUPFAM" id="SSF57667">
    <property type="entry name" value="beta-beta-alpha zinc fingers"/>
    <property type="match status" value="2"/>
</dbReference>
<dbReference type="InterPro" id="IPR036236">
    <property type="entry name" value="Znf_C2H2_sf"/>
</dbReference>
<feature type="domain" description="C2H2-type" evidence="7">
    <location>
        <begin position="34"/>
        <end position="61"/>
    </location>
</feature>
<dbReference type="AlphaFoldDB" id="A0A6A6XBE2"/>
<dbReference type="PANTHER" id="PTHR24379">
    <property type="entry name" value="KRAB AND ZINC FINGER DOMAIN-CONTAINING"/>
    <property type="match status" value="1"/>
</dbReference>
<evidence type="ECO:0000256" key="6">
    <source>
        <dbReference type="SAM" id="MobiDB-lite"/>
    </source>
</evidence>
<dbReference type="PROSITE" id="PS50157">
    <property type="entry name" value="ZINC_FINGER_C2H2_2"/>
    <property type="match status" value="4"/>
</dbReference>
<feature type="region of interest" description="Disordered" evidence="6">
    <location>
        <begin position="197"/>
        <end position="223"/>
    </location>
</feature>
<dbReference type="OrthoDB" id="3437960at2759"/>
<accession>A0A6A6XBE2</accession>
<dbReference type="InterPro" id="IPR013087">
    <property type="entry name" value="Znf_C2H2_type"/>
</dbReference>
<organism evidence="8 9">
    <name type="scientific">Melanomma pulvis-pyrius CBS 109.77</name>
    <dbReference type="NCBI Taxonomy" id="1314802"/>
    <lineage>
        <taxon>Eukaryota</taxon>
        <taxon>Fungi</taxon>
        <taxon>Dikarya</taxon>
        <taxon>Ascomycota</taxon>
        <taxon>Pezizomycotina</taxon>
        <taxon>Dothideomycetes</taxon>
        <taxon>Pleosporomycetidae</taxon>
        <taxon>Pleosporales</taxon>
        <taxon>Melanommataceae</taxon>
        <taxon>Melanomma</taxon>
    </lineage>
</organism>
<dbReference type="SMART" id="SM00355">
    <property type="entry name" value="ZnF_C2H2"/>
    <property type="match status" value="5"/>
</dbReference>
<keyword evidence="1" id="KW-0479">Metal-binding</keyword>
<evidence type="ECO:0000256" key="5">
    <source>
        <dbReference type="PROSITE-ProRule" id="PRU00042"/>
    </source>
</evidence>
<dbReference type="PANTHER" id="PTHR24379:SF121">
    <property type="entry name" value="C2H2-TYPE DOMAIN-CONTAINING PROTEIN"/>
    <property type="match status" value="1"/>
</dbReference>
<evidence type="ECO:0000313" key="8">
    <source>
        <dbReference type="EMBL" id="KAF2793746.1"/>
    </source>
</evidence>
<evidence type="ECO:0000256" key="1">
    <source>
        <dbReference type="ARBA" id="ARBA00022723"/>
    </source>
</evidence>
<evidence type="ECO:0000259" key="7">
    <source>
        <dbReference type="PROSITE" id="PS50157"/>
    </source>
</evidence>
<dbReference type="PROSITE" id="PS00028">
    <property type="entry name" value="ZINC_FINGER_C2H2_1"/>
    <property type="match status" value="2"/>
</dbReference>
<evidence type="ECO:0000256" key="3">
    <source>
        <dbReference type="ARBA" id="ARBA00022771"/>
    </source>
</evidence>
<keyword evidence="4" id="KW-0862">Zinc</keyword>
<dbReference type="Gene3D" id="3.30.160.60">
    <property type="entry name" value="Classic Zinc Finger"/>
    <property type="match status" value="3"/>
</dbReference>
<dbReference type="Proteomes" id="UP000799757">
    <property type="component" value="Unassembled WGS sequence"/>
</dbReference>
<feature type="region of interest" description="Disordered" evidence="6">
    <location>
        <begin position="156"/>
        <end position="183"/>
    </location>
</feature>
<feature type="domain" description="C2H2-type" evidence="7">
    <location>
        <begin position="89"/>
        <end position="116"/>
    </location>
</feature>
<dbReference type="FunFam" id="3.30.160.60:FF:002343">
    <property type="entry name" value="Zinc finger protein 33A"/>
    <property type="match status" value="1"/>
</dbReference>
<feature type="region of interest" description="Disordered" evidence="6">
    <location>
        <begin position="1"/>
        <end position="31"/>
    </location>
</feature>
<feature type="domain" description="C2H2-type" evidence="7">
    <location>
        <begin position="263"/>
        <end position="293"/>
    </location>
</feature>
<dbReference type="Pfam" id="PF00096">
    <property type="entry name" value="zf-C2H2"/>
    <property type="match status" value="2"/>
</dbReference>
<keyword evidence="2" id="KW-0677">Repeat</keyword>
<keyword evidence="3 5" id="KW-0863">Zinc-finger</keyword>
<evidence type="ECO:0000256" key="4">
    <source>
        <dbReference type="ARBA" id="ARBA00022833"/>
    </source>
</evidence>
<dbReference type="EMBL" id="MU001916">
    <property type="protein sequence ID" value="KAF2793746.1"/>
    <property type="molecule type" value="Genomic_DNA"/>
</dbReference>
<feature type="compositionally biased region" description="Low complexity" evidence="6">
    <location>
        <begin position="204"/>
        <end position="214"/>
    </location>
</feature>
<reference evidence="8" key="1">
    <citation type="journal article" date="2020" name="Stud. Mycol.">
        <title>101 Dothideomycetes genomes: a test case for predicting lifestyles and emergence of pathogens.</title>
        <authorList>
            <person name="Haridas S."/>
            <person name="Albert R."/>
            <person name="Binder M."/>
            <person name="Bloem J."/>
            <person name="Labutti K."/>
            <person name="Salamov A."/>
            <person name="Andreopoulos B."/>
            <person name="Baker S."/>
            <person name="Barry K."/>
            <person name="Bills G."/>
            <person name="Bluhm B."/>
            <person name="Cannon C."/>
            <person name="Castanera R."/>
            <person name="Culley D."/>
            <person name="Daum C."/>
            <person name="Ezra D."/>
            <person name="Gonzalez J."/>
            <person name="Henrissat B."/>
            <person name="Kuo A."/>
            <person name="Liang C."/>
            <person name="Lipzen A."/>
            <person name="Lutzoni F."/>
            <person name="Magnuson J."/>
            <person name="Mondo S."/>
            <person name="Nolan M."/>
            <person name="Ohm R."/>
            <person name="Pangilinan J."/>
            <person name="Park H.-J."/>
            <person name="Ramirez L."/>
            <person name="Alfaro M."/>
            <person name="Sun H."/>
            <person name="Tritt A."/>
            <person name="Yoshinaga Y."/>
            <person name="Zwiers L.-H."/>
            <person name="Turgeon B."/>
            <person name="Goodwin S."/>
            <person name="Spatafora J."/>
            <person name="Crous P."/>
            <person name="Grigoriev I."/>
        </authorList>
    </citation>
    <scope>NUCLEOTIDE SEQUENCE</scope>
    <source>
        <strain evidence="8">CBS 109.77</strain>
    </source>
</reference>
<evidence type="ECO:0000256" key="2">
    <source>
        <dbReference type="ARBA" id="ARBA00022737"/>
    </source>
</evidence>
<feature type="domain" description="C2H2-type" evidence="7">
    <location>
        <begin position="62"/>
        <end position="89"/>
    </location>
</feature>
<keyword evidence="9" id="KW-1185">Reference proteome</keyword>